<protein>
    <submittedName>
        <fullName evidence="2">Uncharacterized protein</fullName>
    </submittedName>
</protein>
<evidence type="ECO:0000313" key="2">
    <source>
        <dbReference type="EMBL" id="GEC99522.1"/>
    </source>
</evidence>
<dbReference type="Proteomes" id="UP000315730">
    <property type="component" value="Unassembled WGS sequence"/>
</dbReference>
<organism evidence="2 3">
    <name type="scientific">Kocuria varians</name>
    <name type="common">Micrococcus varians</name>
    <dbReference type="NCBI Taxonomy" id="1272"/>
    <lineage>
        <taxon>Bacteria</taxon>
        <taxon>Bacillati</taxon>
        <taxon>Actinomycetota</taxon>
        <taxon>Actinomycetes</taxon>
        <taxon>Micrococcales</taxon>
        <taxon>Micrococcaceae</taxon>
        <taxon>Kocuria</taxon>
    </lineage>
</organism>
<keyword evidence="3" id="KW-1185">Reference proteome</keyword>
<dbReference type="AlphaFoldDB" id="A0A4Y4D5D1"/>
<evidence type="ECO:0000313" key="3">
    <source>
        <dbReference type="Proteomes" id="UP000315730"/>
    </source>
</evidence>
<accession>A0A4Y4D5D1</accession>
<gene>
    <name evidence="2" type="ORF">KVA01_16770</name>
</gene>
<dbReference type="EMBL" id="BJNW01000013">
    <property type="protein sequence ID" value="GEC99522.1"/>
    <property type="molecule type" value="Genomic_DNA"/>
</dbReference>
<feature type="region of interest" description="Disordered" evidence="1">
    <location>
        <begin position="106"/>
        <end position="125"/>
    </location>
</feature>
<feature type="compositionally biased region" description="Polar residues" evidence="1">
    <location>
        <begin position="24"/>
        <end position="36"/>
    </location>
</feature>
<proteinExistence type="predicted"/>
<sequence length="125" mass="13193">MLLLALAGCSTSDQGEDTAPAAAAQSTETNTEQKPSQFPGYPVLVELSSIDSRVASSMEGQTAGGKAVALAPGLYTAYNAQVPELDRYYQDPVLYGDQMMHQQHFPQAPGSFWGGVQPGSQEPKG</sequence>
<feature type="region of interest" description="Disordered" evidence="1">
    <location>
        <begin position="8"/>
        <end position="39"/>
    </location>
</feature>
<evidence type="ECO:0000256" key="1">
    <source>
        <dbReference type="SAM" id="MobiDB-lite"/>
    </source>
</evidence>
<name>A0A4Y4D5D1_KOCVA</name>
<reference evidence="2 3" key="1">
    <citation type="submission" date="2019-06" db="EMBL/GenBank/DDBJ databases">
        <title>Whole genome shotgun sequence of Kocuria varians NBRC 15358.</title>
        <authorList>
            <person name="Hosoyama A."/>
            <person name="Uohara A."/>
            <person name="Ohji S."/>
            <person name="Ichikawa N."/>
        </authorList>
    </citation>
    <scope>NUCLEOTIDE SEQUENCE [LARGE SCALE GENOMIC DNA]</scope>
    <source>
        <strain evidence="2 3">NBRC 15358</strain>
    </source>
</reference>
<comment type="caution">
    <text evidence="2">The sequence shown here is derived from an EMBL/GenBank/DDBJ whole genome shotgun (WGS) entry which is preliminary data.</text>
</comment>